<evidence type="ECO:0008006" key="4">
    <source>
        <dbReference type="Google" id="ProtNLM"/>
    </source>
</evidence>
<dbReference type="RefSeq" id="WP_152610374.1">
    <property type="nucleotide sequence ID" value="NZ_JAFCYX010000001.1"/>
</dbReference>
<protein>
    <recommendedName>
        <fullName evidence="4">Transmembrane protein</fullName>
    </recommendedName>
</protein>
<evidence type="ECO:0000256" key="1">
    <source>
        <dbReference type="SAM" id="Phobius"/>
    </source>
</evidence>
<keyword evidence="3" id="KW-1185">Reference proteome</keyword>
<evidence type="ECO:0000313" key="2">
    <source>
        <dbReference type="EMBL" id="MEJ8675014.1"/>
    </source>
</evidence>
<gene>
    <name evidence="2" type="ORF">QCL97_009785</name>
</gene>
<name>A0ABU8V1H9_9NEIS</name>
<proteinExistence type="predicted"/>
<keyword evidence="1" id="KW-1133">Transmembrane helix</keyword>
<feature type="transmembrane region" description="Helical" evidence="1">
    <location>
        <begin position="87"/>
        <end position="106"/>
    </location>
</feature>
<organism evidence="2 3">
    <name type="scientific">Chromobacterium amazonense</name>
    <dbReference type="NCBI Taxonomy" id="1382803"/>
    <lineage>
        <taxon>Bacteria</taxon>
        <taxon>Pseudomonadati</taxon>
        <taxon>Pseudomonadota</taxon>
        <taxon>Betaproteobacteria</taxon>
        <taxon>Neisseriales</taxon>
        <taxon>Chromobacteriaceae</taxon>
        <taxon>Chromobacterium</taxon>
    </lineage>
</organism>
<comment type="caution">
    <text evidence="2">The sequence shown here is derived from an EMBL/GenBank/DDBJ whole genome shotgun (WGS) entry which is preliminary data.</text>
</comment>
<evidence type="ECO:0000313" key="3">
    <source>
        <dbReference type="Proteomes" id="UP001224516"/>
    </source>
</evidence>
<keyword evidence="1" id="KW-0812">Transmembrane</keyword>
<dbReference type="EMBL" id="JAVFJF020000016">
    <property type="protein sequence ID" value="MEJ8675014.1"/>
    <property type="molecule type" value="Genomic_DNA"/>
</dbReference>
<accession>A0ABU8V1H9</accession>
<sequence>MFRIVVGVACMLMLAGESQGGEARWYAESSAPVRQACASDASCREAQAWQGAARREASAIVEDNMTQLAAANEVMSRSENMRDAKRWFALDLLLLGVGVLCLLAYCRRLLGPEEDEMC</sequence>
<reference evidence="2 3" key="1">
    <citation type="submission" date="2023-12" db="EMBL/GenBank/DDBJ databases">
        <title>Evaluation and characterization of a potential secondary metabolite violacein from indigenous Chromobacterium amazonense SAM215.</title>
        <authorList>
            <person name="Tarafdar M.R."/>
            <person name="Abedin S.M."/>
            <person name="Atiqua A."/>
            <person name="Saha A."/>
            <person name="Khan S.N."/>
        </authorList>
    </citation>
    <scope>NUCLEOTIDE SEQUENCE [LARGE SCALE GENOMIC DNA]</scope>
    <source>
        <strain evidence="2 3">SAM215</strain>
    </source>
</reference>
<dbReference type="Proteomes" id="UP001224516">
    <property type="component" value="Unassembled WGS sequence"/>
</dbReference>
<keyword evidence="1" id="KW-0472">Membrane</keyword>